<dbReference type="SFLD" id="SFLDG01386">
    <property type="entry name" value="main_SPASM_domain-containing"/>
    <property type="match status" value="1"/>
</dbReference>
<evidence type="ECO:0000256" key="2">
    <source>
        <dbReference type="ARBA" id="ARBA00022723"/>
    </source>
</evidence>
<dbReference type="PROSITE" id="PS51918">
    <property type="entry name" value="RADICAL_SAM"/>
    <property type="match status" value="1"/>
</dbReference>
<evidence type="ECO:0000256" key="3">
    <source>
        <dbReference type="ARBA" id="ARBA00023004"/>
    </source>
</evidence>
<dbReference type="SUPFAM" id="SSF102114">
    <property type="entry name" value="Radical SAM enzymes"/>
    <property type="match status" value="1"/>
</dbReference>
<sequence>MTGPLVPFREIVLKVHSRCDLACDHCYIYEHADQSWRTRPKAISDDAMSWTALRLAEHAKTHDLPSVSVILHGGEPLLAGPARLRRVCEELTRALAGVAALDLRIHTNGLQLGPRYLDLFAEYGVKVGISLDGDRAANDRHRRFADGRSSHPLVLKAVELLRQDRYRALDLGLLCTIDIANDPVTVYDALSALEPPRIDFLLPHATWDDPPPRPEGATTAYADWLLAVFDRWDADGRPMPVRLFESVFSTLHGGPSLTESLGLVPTDLIVVETDGTLEQVDSLKSAYEGAAATGFDVFSHTLDEVAAHPGVRARQLGVAGLGETCRRCPVVRSCGGGLYTHRYRSTPDTGTRPGRSGHPGRSGNRDRSDADARAEGTQGHAGGFDNPSVYCADLEALIRGIESRTAAASVPPVLTDTGELAAAQQELTRSLLAELHVELGGRGGAEWQQAWELASAVEERSDGLDAVLTHPYTRSWLVDRVAALRAERPGAVDGALALSAYVAAAVVRGGLDLPVRVRGTGGVLHLPTLGTLRIPRPDGTGASTAHGTGAAGAAEELGTVGPFWEGGPFWKGGAFEAEVRPVEEGFLVRTATAELRIGRPGEATEHWRPVHRLGLTGGPVLALDDLDPYRDCFGVPVHPGLRPAETAAWAGRLTAAWELLHPALPERAEAAAGALSTVTPLLGDADLTGRQPVAAAGAHGLGALGLPFAAGVAELALALLRGLRRARFRALTEVTDLYAYDGEWLRPAPWQEAPVPLSELLAGAYERVGLAVYGGPTAMARGIRLDQARRALDTLEDAPELTVSGKSLLAALRKETERG</sequence>
<feature type="domain" description="Radical SAM core" evidence="6">
    <location>
        <begin position="5"/>
        <end position="235"/>
    </location>
</feature>
<keyword evidence="4" id="KW-0411">Iron-sulfur</keyword>
<keyword evidence="8" id="KW-1185">Reference proteome</keyword>
<dbReference type="EMBL" id="BAAAKV010000006">
    <property type="protein sequence ID" value="GAA1155691.1"/>
    <property type="molecule type" value="Genomic_DNA"/>
</dbReference>
<evidence type="ECO:0000313" key="8">
    <source>
        <dbReference type="Proteomes" id="UP001501371"/>
    </source>
</evidence>
<evidence type="ECO:0000256" key="4">
    <source>
        <dbReference type="ARBA" id="ARBA00023014"/>
    </source>
</evidence>
<dbReference type="SFLD" id="SFLDG01067">
    <property type="entry name" value="SPASM/twitch_domain_containing"/>
    <property type="match status" value="1"/>
</dbReference>
<organism evidence="7 8">
    <name type="scientific">Streptomyces hebeiensis</name>
    <dbReference type="NCBI Taxonomy" id="229486"/>
    <lineage>
        <taxon>Bacteria</taxon>
        <taxon>Bacillati</taxon>
        <taxon>Actinomycetota</taxon>
        <taxon>Actinomycetes</taxon>
        <taxon>Kitasatosporales</taxon>
        <taxon>Streptomycetaceae</taxon>
        <taxon>Streptomyces</taxon>
    </lineage>
</organism>
<name>A0ABP4F5M5_9ACTN</name>
<keyword evidence="3" id="KW-0408">Iron</keyword>
<feature type="compositionally biased region" description="Low complexity" evidence="5">
    <location>
        <begin position="349"/>
        <end position="362"/>
    </location>
</feature>
<comment type="caution">
    <text evidence="7">The sequence shown here is derived from an EMBL/GenBank/DDBJ whole genome shotgun (WGS) entry which is preliminary data.</text>
</comment>
<protein>
    <recommendedName>
        <fullName evidence="6">Radical SAM core domain-containing protein</fullName>
    </recommendedName>
</protein>
<evidence type="ECO:0000259" key="6">
    <source>
        <dbReference type="PROSITE" id="PS51918"/>
    </source>
</evidence>
<dbReference type="Gene3D" id="3.20.20.70">
    <property type="entry name" value="Aldolase class I"/>
    <property type="match status" value="1"/>
</dbReference>
<dbReference type="InterPro" id="IPR007197">
    <property type="entry name" value="rSAM"/>
</dbReference>
<keyword evidence="2" id="KW-0479">Metal-binding</keyword>
<accession>A0ABP4F5M5</accession>
<dbReference type="CDD" id="cd01335">
    <property type="entry name" value="Radical_SAM"/>
    <property type="match status" value="1"/>
</dbReference>
<reference evidence="8" key="1">
    <citation type="journal article" date="2019" name="Int. J. Syst. Evol. Microbiol.">
        <title>The Global Catalogue of Microorganisms (GCM) 10K type strain sequencing project: providing services to taxonomists for standard genome sequencing and annotation.</title>
        <authorList>
            <consortium name="The Broad Institute Genomics Platform"/>
            <consortium name="The Broad Institute Genome Sequencing Center for Infectious Disease"/>
            <person name="Wu L."/>
            <person name="Ma J."/>
        </authorList>
    </citation>
    <scope>NUCLEOTIDE SEQUENCE [LARGE SCALE GENOMIC DNA]</scope>
    <source>
        <strain evidence="8">JCM 12696</strain>
    </source>
</reference>
<dbReference type="NCBIfam" id="TIGR04269">
    <property type="entry name" value="SAM_SPASM_FxsB"/>
    <property type="match status" value="1"/>
</dbReference>
<dbReference type="Pfam" id="PF04055">
    <property type="entry name" value="Radical_SAM"/>
    <property type="match status" value="1"/>
</dbReference>
<evidence type="ECO:0000313" key="7">
    <source>
        <dbReference type="EMBL" id="GAA1155691.1"/>
    </source>
</evidence>
<dbReference type="PANTHER" id="PTHR43273:SF8">
    <property type="entry name" value="RADICAL SAM DOMAIN PROTEIN"/>
    <property type="match status" value="1"/>
</dbReference>
<dbReference type="InterPro" id="IPR023867">
    <property type="entry name" value="Sulphatase_maturase_rSAM"/>
</dbReference>
<feature type="region of interest" description="Disordered" evidence="5">
    <location>
        <begin position="339"/>
        <end position="382"/>
    </location>
</feature>
<dbReference type="InterPro" id="IPR013785">
    <property type="entry name" value="Aldolase_TIM"/>
</dbReference>
<evidence type="ECO:0000256" key="5">
    <source>
        <dbReference type="SAM" id="MobiDB-lite"/>
    </source>
</evidence>
<dbReference type="Proteomes" id="UP001501371">
    <property type="component" value="Unassembled WGS sequence"/>
</dbReference>
<evidence type="ECO:0000256" key="1">
    <source>
        <dbReference type="ARBA" id="ARBA00022691"/>
    </source>
</evidence>
<dbReference type="PANTHER" id="PTHR43273">
    <property type="entry name" value="ANAEROBIC SULFATASE-MATURATING ENZYME HOMOLOG ASLB-RELATED"/>
    <property type="match status" value="1"/>
</dbReference>
<feature type="compositionally biased region" description="Basic and acidic residues" evidence="5">
    <location>
        <begin position="363"/>
        <end position="374"/>
    </location>
</feature>
<dbReference type="SFLD" id="SFLDG01072">
    <property type="entry name" value="dehydrogenase_like"/>
    <property type="match status" value="1"/>
</dbReference>
<proteinExistence type="predicted"/>
<dbReference type="NCBIfam" id="NF040587">
    <property type="entry name" value="rSAM_lost_HExxH"/>
    <property type="match status" value="1"/>
</dbReference>
<dbReference type="InterPro" id="IPR026335">
    <property type="entry name" value="rSAM_SPASM_FxsB"/>
</dbReference>
<dbReference type="InterPro" id="IPR058240">
    <property type="entry name" value="rSAM_sf"/>
</dbReference>
<keyword evidence="1" id="KW-0949">S-adenosyl-L-methionine</keyword>
<dbReference type="SFLD" id="SFLDS00029">
    <property type="entry name" value="Radical_SAM"/>
    <property type="match status" value="1"/>
</dbReference>
<gene>
    <name evidence="7" type="ORF">GCM10009654_09180</name>
</gene>
<dbReference type="RefSeq" id="WP_344270451.1">
    <property type="nucleotide sequence ID" value="NZ_BAAAKV010000006.1"/>
</dbReference>